<dbReference type="EMBL" id="ML976656">
    <property type="protein sequence ID" value="KAF1980457.1"/>
    <property type="molecule type" value="Genomic_DNA"/>
</dbReference>
<gene>
    <name evidence="1" type="ORF">BU23DRAFT_9077</name>
</gene>
<keyword evidence="2" id="KW-1185">Reference proteome</keyword>
<dbReference type="Proteomes" id="UP000800036">
    <property type="component" value="Unassembled WGS sequence"/>
</dbReference>
<evidence type="ECO:0000313" key="1">
    <source>
        <dbReference type="EMBL" id="KAF1980457.1"/>
    </source>
</evidence>
<dbReference type="AlphaFoldDB" id="A0A6A5W4N6"/>
<accession>A0A6A5W4N6</accession>
<reference evidence="1" key="1">
    <citation type="journal article" date="2020" name="Stud. Mycol.">
        <title>101 Dothideomycetes genomes: a test case for predicting lifestyles and emergence of pathogens.</title>
        <authorList>
            <person name="Haridas S."/>
            <person name="Albert R."/>
            <person name="Binder M."/>
            <person name="Bloem J."/>
            <person name="Labutti K."/>
            <person name="Salamov A."/>
            <person name="Andreopoulos B."/>
            <person name="Baker S."/>
            <person name="Barry K."/>
            <person name="Bills G."/>
            <person name="Bluhm B."/>
            <person name="Cannon C."/>
            <person name="Castanera R."/>
            <person name="Culley D."/>
            <person name="Daum C."/>
            <person name="Ezra D."/>
            <person name="Gonzalez J."/>
            <person name="Henrissat B."/>
            <person name="Kuo A."/>
            <person name="Liang C."/>
            <person name="Lipzen A."/>
            <person name="Lutzoni F."/>
            <person name="Magnuson J."/>
            <person name="Mondo S."/>
            <person name="Nolan M."/>
            <person name="Ohm R."/>
            <person name="Pangilinan J."/>
            <person name="Park H.-J."/>
            <person name="Ramirez L."/>
            <person name="Alfaro M."/>
            <person name="Sun H."/>
            <person name="Tritt A."/>
            <person name="Yoshinaga Y."/>
            <person name="Zwiers L.-H."/>
            <person name="Turgeon B."/>
            <person name="Goodwin S."/>
            <person name="Spatafora J."/>
            <person name="Crous P."/>
            <person name="Grigoriev I."/>
        </authorList>
    </citation>
    <scope>NUCLEOTIDE SEQUENCE</scope>
    <source>
        <strain evidence="1">CBS 107.79</strain>
    </source>
</reference>
<name>A0A6A5W4N6_9PLEO</name>
<organism evidence="1 2">
    <name type="scientific">Bimuria novae-zelandiae CBS 107.79</name>
    <dbReference type="NCBI Taxonomy" id="1447943"/>
    <lineage>
        <taxon>Eukaryota</taxon>
        <taxon>Fungi</taxon>
        <taxon>Dikarya</taxon>
        <taxon>Ascomycota</taxon>
        <taxon>Pezizomycotina</taxon>
        <taxon>Dothideomycetes</taxon>
        <taxon>Pleosporomycetidae</taxon>
        <taxon>Pleosporales</taxon>
        <taxon>Massarineae</taxon>
        <taxon>Didymosphaeriaceae</taxon>
        <taxon>Bimuria</taxon>
    </lineage>
</organism>
<protein>
    <submittedName>
        <fullName evidence="1">Uncharacterized protein</fullName>
    </submittedName>
</protein>
<sequence length="103" mass="11828">MFRDGPCGQILHFLSRILAGDLFFGGNEQWLWRIQWVLIVLGLVACNHVKHVCQQNSSITYRYWFRLIVLPCHPSLRAPTPFPGCPTLLTSDSITRLRCCLLT</sequence>
<proteinExistence type="predicted"/>
<evidence type="ECO:0000313" key="2">
    <source>
        <dbReference type="Proteomes" id="UP000800036"/>
    </source>
</evidence>